<dbReference type="EMBL" id="CP007128">
    <property type="protein sequence ID" value="AHG90550.1"/>
    <property type="molecule type" value="Genomic_DNA"/>
</dbReference>
<dbReference type="Proteomes" id="UP000019151">
    <property type="component" value="Chromosome"/>
</dbReference>
<reference evidence="3 4" key="1">
    <citation type="journal article" date="2014" name="Genome Announc.">
        <title>Genome Sequence and Methylome of Soil Bacterium Gemmatirosa kalamazoonensis KBS708T, a Member of the Rarely Cultivated Gemmatimonadetes Phylum.</title>
        <authorList>
            <person name="Debruyn J.M."/>
            <person name="Radosevich M."/>
            <person name="Wommack K.E."/>
            <person name="Polson S.W."/>
            <person name="Hauser L.J."/>
            <person name="Fawaz M.N."/>
            <person name="Korlach J."/>
            <person name="Tsai Y.C."/>
        </authorList>
    </citation>
    <scope>NUCLEOTIDE SEQUENCE [LARGE SCALE GENOMIC DNA]</scope>
    <source>
        <strain evidence="3 4">KBS708</strain>
    </source>
</reference>
<gene>
    <name evidence="3" type="ORF">J421_3013</name>
</gene>
<name>W0RJN2_9BACT</name>
<evidence type="ECO:0000313" key="4">
    <source>
        <dbReference type="Proteomes" id="UP000019151"/>
    </source>
</evidence>
<keyword evidence="4" id="KW-1185">Reference proteome</keyword>
<dbReference type="InterPro" id="IPR000836">
    <property type="entry name" value="PRTase_dom"/>
</dbReference>
<dbReference type="OrthoDB" id="9810066at2"/>
<dbReference type="GO" id="GO:0016757">
    <property type="term" value="F:glycosyltransferase activity"/>
    <property type="evidence" value="ECO:0007669"/>
    <property type="project" value="UniProtKB-KW"/>
</dbReference>
<dbReference type="SUPFAM" id="SSF53271">
    <property type="entry name" value="PRTase-like"/>
    <property type="match status" value="1"/>
</dbReference>
<evidence type="ECO:0000259" key="2">
    <source>
        <dbReference type="Pfam" id="PF00156"/>
    </source>
</evidence>
<feature type="region of interest" description="Disordered" evidence="1">
    <location>
        <begin position="220"/>
        <end position="242"/>
    </location>
</feature>
<dbReference type="eggNOG" id="COG1926">
    <property type="taxonomic scope" value="Bacteria"/>
</dbReference>
<dbReference type="Pfam" id="PF00156">
    <property type="entry name" value="Pribosyltran"/>
    <property type="match status" value="1"/>
</dbReference>
<feature type="compositionally biased region" description="Low complexity" evidence="1">
    <location>
        <begin position="220"/>
        <end position="235"/>
    </location>
</feature>
<proteinExistence type="predicted"/>
<organism evidence="3 4">
    <name type="scientific">Gemmatirosa kalamazoonensis</name>
    <dbReference type="NCBI Taxonomy" id="861299"/>
    <lineage>
        <taxon>Bacteria</taxon>
        <taxon>Pseudomonadati</taxon>
        <taxon>Gemmatimonadota</taxon>
        <taxon>Gemmatimonadia</taxon>
        <taxon>Gemmatimonadales</taxon>
        <taxon>Gemmatimonadaceae</taxon>
        <taxon>Gemmatirosa</taxon>
    </lineage>
</organism>
<dbReference type="AlphaFoldDB" id="W0RJN2"/>
<feature type="domain" description="Phosphoribosyltransferase" evidence="2">
    <location>
        <begin position="9"/>
        <end position="175"/>
    </location>
</feature>
<dbReference type="HOGENOM" id="CLU_083583_0_0_0"/>
<dbReference type="Gene3D" id="3.40.50.2020">
    <property type="match status" value="1"/>
</dbReference>
<accession>W0RJN2</accession>
<dbReference type="CDD" id="cd06223">
    <property type="entry name" value="PRTases_typeI"/>
    <property type="match status" value="1"/>
</dbReference>
<dbReference type="InParanoid" id="W0RJN2"/>
<dbReference type="PATRIC" id="fig|861299.3.peg.3066"/>
<protein>
    <submittedName>
        <fullName evidence="3">Phosphoribosyltransferase</fullName>
    </submittedName>
</protein>
<dbReference type="RefSeq" id="WP_025412020.1">
    <property type="nucleotide sequence ID" value="NZ_CP007128.1"/>
</dbReference>
<dbReference type="KEGG" id="gba:J421_3013"/>
<dbReference type="InterPro" id="IPR029057">
    <property type="entry name" value="PRTase-like"/>
</dbReference>
<dbReference type="STRING" id="861299.J421_3013"/>
<evidence type="ECO:0000313" key="3">
    <source>
        <dbReference type="EMBL" id="AHG90550.1"/>
    </source>
</evidence>
<sequence length="242" mass="26439">MAARFRDRVDAGRRLAVELRSYRNDPDVRVLALPRGGVPVAYEVARELHAPLDVFIVRKLGLPQFPELAMGAIASGGVMVLDDDLVRRAGVTDAQLRAVADVERRELARREERYRGGRGAPDVAGRTVILVDDGLATGSTMRAAISAVRQEGAKRVVVAVPIAPPETCETLRMEADDTVCALTPEPFVAVGRWYEDFTQTSDEEVQELLADARAFTSAPRSRMPLPLPMDPLDAAAEWKTPP</sequence>
<dbReference type="Gene3D" id="3.30.1310.20">
    <property type="entry name" value="PRTase-like"/>
    <property type="match status" value="1"/>
</dbReference>
<keyword evidence="3" id="KW-0328">Glycosyltransferase</keyword>
<evidence type="ECO:0000256" key="1">
    <source>
        <dbReference type="SAM" id="MobiDB-lite"/>
    </source>
</evidence>
<keyword evidence="3" id="KW-0808">Transferase</keyword>